<protein>
    <submittedName>
        <fullName evidence="4">DNA-binding transcriptional MerR regulator</fullName>
    </submittedName>
</protein>
<dbReference type="RefSeq" id="WP_307507047.1">
    <property type="nucleotide sequence ID" value="NZ_BAAACE010000005.1"/>
</dbReference>
<proteinExistence type="predicted"/>
<organism evidence="4 5">
    <name type="scientific">Paraclostridium ghonii</name>
    <dbReference type="NCBI Taxonomy" id="29358"/>
    <lineage>
        <taxon>Bacteria</taxon>
        <taxon>Bacillati</taxon>
        <taxon>Bacillota</taxon>
        <taxon>Clostridia</taxon>
        <taxon>Peptostreptococcales</taxon>
        <taxon>Peptostreptococcaceae</taxon>
        <taxon>Paraclostridium</taxon>
    </lineage>
</organism>
<reference evidence="4 5" key="1">
    <citation type="submission" date="2023-07" db="EMBL/GenBank/DDBJ databases">
        <title>Genomic Encyclopedia of Type Strains, Phase IV (KMG-IV): sequencing the most valuable type-strain genomes for metagenomic binning, comparative biology and taxonomic classification.</title>
        <authorList>
            <person name="Goeker M."/>
        </authorList>
    </citation>
    <scope>NUCLEOTIDE SEQUENCE [LARGE SCALE GENOMIC DNA]</scope>
    <source>
        <strain evidence="4 5">DSM 15049</strain>
    </source>
</reference>
<dbReference type="InterPro" id="IPR039519">
    <property type="entry name" value="YokE-like_PH"/>
</dbReference>
<dbReference type="Pfam" id="PF09851">
    <property type="entry name" value="SHOCT"/>
    <property type="match status" value="1"/>
</dbReference>
<evidence type="ECO:0000313" key="5">
    <source>
        <dbReference type="Proteomes" id="UP001232584"/>
    </source>
</evidence>
<dbReference type="InterPro" id="IPR027872">
    <property type="entry name" value="DUF4428"/>
</dbReference>
<feature type="domain" description="YokE-like PH" evidence="2">
    <location>
        <begin position="171"/>
        <end position="265"/>
    </location>
</feature>
<dbReference type="GO" id="GO:0003677">
    <property type="term" value="F:DNA binding"/>
    <property type="evidence" value="ECO:0007669"/>
    <property type="project" value="UniProtKB-KW"/>
</dbReference>
<feature type="domain" description="SHOCT" evidence="1">
    <location>
        <begin position="292"/>
        <end position="319"/>
    </location>
</feature>
<evidence type="ECO:0000313" key="4">
    <source>
        <dbReference type="EMBL" id="MDQ0556862.1"/>
    </source>
</evidence>
<evidence type="ECO:0000259" key="1">
    <source>
        <dbReference type="Pfam" id="PF09851"/>
    </source>
</evidence>
<dbReference type="Pfam" id="PF14470">
    <property type="entry name" value="bPH_3"/>
    <property type="match status" value="1"/>
</dbReference>
<keyword evidence="4" id="KW-0238">DNA-binding</keyword>
<feature type="domain" description="DUF4428" evidence="3">
    <location>
        <begin position="9"/>
        <end position="56"/>
    </location>
</feature>
<dbReference type="Pfam" id="PF14471">
    <property type="entry name" value="DUF4428"/>
    <property type="match status" value="1"/>
</dbReference>
<dbReference type="InterPro" id="IPR018649">
    <property type="entry name" value="SHOCT"/>
</dbReference>
<dbReference type="Proteomes" id="UP001232584">
    <property type="component" value="Unassembled WGS sequence"/>
</dbReference>
<evidence type="ECO:0000259" key="2">
    <source>
        <dbReference type="Pfam" id="PF14470"/>
    </source>
</evidence>
<gene>
    <name evidence="4" type="ORF">QOZ92_001978</name>
</gene>
<evidence type="ECO:0000259" key="3">
    <source>
        <dbReference type="Pfam" id="PF14471"/>
    </source>
</evidence>
<dbReference type="EMBL" id="JAUSWG010000007">
    <property type="protein sequence ID" value="MDQ0556862.1"/>
    <property type="molecule type" value="Genomic_DNA"/>
</dbReference>
<name>A0ABU0N116_9FIRM</name>
<comment type="caution">
    <text evidence="4">The sequence shown here is derived from an EMBL/GenBank/DDBJ whole genome shotgun (WGS) entry which is preliminary data.</text>
</comment>
<sequence length="321" mass="36460">MGFFDLKAICSVCNNEVGLNRFKVKQSNAWICPECLKKAGFSNINLSKMTIEEIKEIIEGESHQKSTCSVCNNEVELTKFKIEQSNALICLECVKKVGFANDISKMTIEEIKEIIEEKQYNLEERNALIERNPLATAEGMYKYCLNNKLGSGFNEKWGVKHFKVIEKNLLSNEEVKMAFIGIHNYISATNHNGHFAYAITNKRMIMGQKKQISGENFQSVSLDYINDITFTSGVFSGTLTIDTIKEVFNVNVDKDSARSINSMIHNVIDELKNITITSKSKNMHINNVSIADELKKYKELLDLGVLTQDEFELQKNKLLNI</sequence>
<accession>A0ABU0N116</accession>
<keyword evidence="5" id="KW-1185">Reference proteome</keyword>